<sequence length="99" mass="10909">MPFTAGEVRWDRVCAPGSDGHWRAWITVHVDAGALRLLGLHPEQPTSVVNGPLPPGWWHAAGERYARQGPGRHPAPERAWPDFAPCGGGHRIPIIQQRN</sequence>
<name>A0ABP6YNU2_9ACTN</name>
<gene>
    <name evidence="1" type="ORF">GCM10022295_78750</name>
</gene>
<reference evidence="2" key="1">
    <citation type="journal article" date="2019" name="Int. J. Syst. Evol. Microbiol.">
        <title>The Global Catalogue of Microorganisms (GCM) 10K type strain sequencing project: providing services to taxonomists for standard genome sequencing and annotation.</title>
        <authorList>
            <consortium name="The Broad Institute Genomics Platform"/>
            <consortium name="The Broad Institute Genome Sequencing Center for Infectious Disease"/>
            <person name="Wu L."/>
            <person name="Ma J."/>
        </authorList>
    </citation>
    <scope>NUCLEOTIDE SEQUENCE [LARGE SCALE GENOMIC DNA]</scope>
    <source>
        <strain evidence="2">JCM 17656</strain>
    </source>
</reference>
<evidence type="ECO:0000313" key="1">
    <source>
        <dbReference type="EMBL" id="GAA3585509.1"/>
    </source>
</evidence>
<accession>A0ABP6YNU2</accession>
<protein>
    <submittedName>
        <fullName evidence="1">Uncharacterized protein</fullName>
    </submittedName>
</protein>
<dbReference type="EMBL" id="BAABCE010000021">
    <property type="protein sequence ID" value="GAA3585509.1"/>
    <property type="molecule type" value="Genomic_DNA"/>
</dbReference>
<organism evidence="1 2">
    <name type="scientific">Streptomyces osmaniensis</name>
    <dbReference type="NCBI Taxonomy" id="593134"/>
    <lineage>
        <taxon>Bacteria</taxon>
        <taxon>Bacillati</taxon>
        <taxon>Actinomycetota</taxon>
        <taxon>Actinomycetes</taxon>
        <taxon>Kitasatosporales</taxon>
        <taxon>Streptomycetaceae</taxon>
        <taxon>Streptomyces</taxon>
    </lineage>
</organism>
<comment type="caution">
    <text evidence="1">The sequence shown here is derived from an EMBL/GenBank/DDBJ whole genome shotgun (WGS) entry which is preliminary data.</text>
</comment>
<keyword evidence="2" id="KW-1185">Reference proteome</keyword>
<dbReference type="Proteomes" id="UP001500707">
    <property type="component" value="Unassembled WGS sequence"/>
</dbReference>
<evidence type="ECO:0000313" key="2">
    <source>
        <dbReference type="Proteomes" id="UP001500707"/>
    </source>
</evidence>
<proteinExistence type="predicted"/>